<feature type="transmembrane region" description="Helical" evidence="8">
    <location>
        <begin position="6"/>
        <end position="27"/>
    </location>
</feature>
<comment type="subcellular location">
    <subcellularLocation>
        <location evidence="1 7">Cytoplasm</location>
    </subcellularLocation>
</comment>
<dbReference type="SUPFAM" id="SSF53335">
    <property type="entry name" value="S-adenosyl-L-methionine-dependent methyltransferases"/>
    <property type="match status" value="1"/>
</dbReference>
<evidence type="ECO:0000256" key="5">
    <source>
        <dbReference type="ARBA" id="ARBA00022679"/>
    </source>
</evidence>
<evidence type="ECO:0000313" key="10">
    <source>
        <dbReference type="Proteomes" id="UP000319130"/>
    </source>
</evidence>
<dbReference type="Proteomes" id="UP000319130">
    <property type="component" value="Unassembled WGS sequence"/>
</dbReference>
<dbReference type="Pfam" id="PF01135">
    <property type="entry name" value="PCMT"/>
    <property type="match status" value="1"/>
</dbReference>
<name>A0A523WAA0_UNCAE</name>
<proteinExistence type="inferred from homology"/>
<keyword evidence="4 7" id="KW-0489">Methyltransferase</keyword>
<reference evidence="9 10" key="1">
    <citation type="submission" date="2019-03" db="EMBL/GenBank/DDBJ databases">
        <title>Metabolic potential of uncultured bacteria and archaea associated with petroleum seepage in deep-sea sediments.</title>
        <authorList>
            <person name="Dong X."/>
            <person name="Hubert C."/>
        </authorList>
    </citation>
    <scope>NUCLEOTIDE SEQUENCE [LARGE SCALE GENOMIC DNA]</scope>
    <source>
        <strain evidence="9">E29_bin52</strain>
    </source>
</reference>
<dbReference type="PANTHER" id="PTHR11579">
    <property type="entry name" value="PROTEIN-L-ISOASPARTATE O-METHYLTRANSFERASE"/>
    <property type="match status" value="1"/>
</dbReference>
<keyword evidence="8" id="KW-0472">Membrane</keyword>
<evidence type="ECO:0000256" key="7">
    <source>
        <dbReference type="HAMAP-Rule" id="MF_00090"/>
    </source>
</evidence>
<keyword evidence="5 7" id="KW-0808">Transferase</keyword>
<evidence type="ECO:0000256" key="2">
    <source>
        <dbReference type="ARBA" id="ARBA00005369"/>
    </source>
</evidence>
<dbReference type="InterPro" id="IPR029063">
    <property type="entry name" value="SAM-dependent_MTases_sf"/>
</dbReference>
<dbReference type="NCBIfam" id="TIGR00080">
    <property type="entry name" value="pimt"/>
    <property type="match status" value="1"/>
</dbReference>
<evidence type="ECO:0000256" key="4">
    <source>
        <dbReference type="ARBA" id="ARBA00022603"/>
    </source>
</evidence>
<dbReference type="PANTHER" id="PTHR11579:SF0">
    <property type="entry name" value="PROTEIN-L-ISOASPARTATE(D-ASPARTATE) O-METHYLTRANSFERASE"/>
    <property type="match status" value="1"/>
</dbReference>
<evidence type="ECO:0000256" key="6">
    <source>
        <dbReference type="ARBA" id="ARBA00022691"/>
    </source>
</evidence>
<evidence type="ECO:0000256" key="3">
    <source>
        <dbReference type="ARBA" id="ARBA00022490"/>
    </source>
</evidence>
<dbReference type="NCBIfam" id="NF001453">
    <property type="entry name" value="PRK00312.1"/>
    <property type="match status" value="1"/>
</dbReference>
<accession>A0A523WAA0</accession>
<feature type="active site" evidence="7">
    <location>
        <position position="94"/>
    </location>
</feature>
<dbReference type="AlphaFoldDB" id="A0A523WAA0"/>
<dbReference type="Gene3D" id="3.40.50.150">
    <property type="entry name" value="Vaccinia Virus protein VP39"/>
    <property type="match status" value="1"/>
</dbReference>
<dbReference type="GO" id="GO:0030091">
    <property type="term" value="P:protein repair"/>
    <property type="evidence" value="ECO:0007669"/>
    <property type="project" value="UniProtKB-UniRule"/>
</dbReference>
<dbReference type="EC" id="2.1.1.77" evidence="7"/>
<keyword evidence="3 7" id="KW-0963">Cytoplasm</keyword>
<dbReference type="PROSITE" id="PS01279">
    <property type="entry name" value="PCMT"/>
    <property type="match status" value="1"/>
</dbReference>
<evidence type="ECO:0000256" key="1">
    <source>
        <dbReference type="ARBA" id="ARBA00004496"/>
    </source>
</evidence>
<dbReference type="InterPro" id="IPR000682">
    <property type="entry name" value="PCMT"/>
</dbReference>
<evidence type="ECO:0000313" key="9">
    <source>
        <dbReference type="EMBL" id="TET63953.1"/>
    </source>
</evidence>
<dbReference type="EMBL" id="SOIZ01000076">
    <property type="protein sequence ID" value="TET63953.1"/>
    <property type="molecule type" value="Genomic_DNA"/>
</dbReference>
<organism evidence="9 10">
    <name type="scientific">Aerophobetes bacterium</name>
    <dbReference type="NCBI Taxonomy" id="2030807"/>
    <lineage>
        <taxon>Bacteria</taxon>
        <taxon>Candidatus Aerophobota</taxon>
    </lineage>
</organism>
<dbReference type="GO" id="GO:0004719">
    <property type="term" value="F:protein-L-isoaspartate (D-aspartate) O-methyltransferase activity"/>
    <property type="evidence" value="ECO:0007669"/>
    <property type="project" value="UniProtKB-UniRule"/>
</dbReference>
<keyword evidence="8" id="KW-1133">Transmembrane helix</keyword>
<dbReference type="GO" id="GO:0005737">
    <property type="term" value="C:cytoplasm"/>
    <property type="evidence" value="ECO:0007669"/>
    <property type="project" value="UniProtKB-SubCell"/>
</dbReference>
<keyword evidence="8" id="KW-0812">Transmembrane</keyword>
<comment type="function">
    <text evidence="7">Catalyzes the methyl esterification of L-isoaspartyl residues in peptides and proteins that result from spontaneous decomposition of normal L-aspartyl and L-asparaginyl residues. It plays a role in the repair and/or degradation of damaged proteins.</text>
</comment>
<comment type="caution">
    <text evidence="9">The sequence shown here is derived from an EMBL/GenBank/DDBJ whole genome shotgun (WGS) entry which is preliminary data.</text>
</comment>
<evidence type="ECO:0000256" key="8">
    <source>
        <dbReference type="SAM" id="Phobius"/>
    </source>
</evidence>
<keyword evidence="6 7" id="KW-0949">S-adenosyl-L-methionine</keyword>
<dbReference type="FunFam" id="3.40.50.150:FF:000010">
    <property type="entry name" value="Protein-L-isoaspartate O-methyltransferase"/>
    <property type="match status" value="1"/>
</dbReference>
<dbReference type="CDD" id="cd02440">
    <property type="entry name" value="AdoMet_MTases"/>
    <property type="match status" value="1"/>
</dbReference>
<comment type="similarity">
    <text evidence="2 7">Belongs to the methyltransferase superfamily. L-isoaspartyl/D-aspartyl protein methyltransferase family.</text>
</comment>
<sequence>MRKHRLHLFILMGLSAILILFVVRPLLRGRREQAIFRTNAETMVAEQIEARGVKNEKVLQAMRSVPRHKFVPEDLIPHAYQDSPLPIGFGQTISQPYIVALMTELLDPESSDVALEVGTGSAYQAAVLSEIVDQVYTIEIFEELGTSARERLKGLGCDNVEVKIADGYHGWPEHGPFDVIIVTCAAAHVPPPLIEQLKEGGKMCIPVGSVFWAQNLMLVEKKDGKIISRNILPVRFVPMLGEH</sequence>
<protein>
    <recommendedName>
        <fullName evidence="7">Protein-L-isoaspartate O-methyltransferase</fullName>
        <ecNumber evidence="7">2.1.1.77</ecNumber>
    </recommendedName>
    <alternativeName>
        <fullName evidence="7">L-isoaspartyl protein carboxyl methyltransferase</fullName>
    </alternativeName>
    <alternativeName>
        <fullName evidence="7">Protein L-isoaspartyl methyltransferase</fullName>
    </alternativeName>
    <alternativeName>
        <fullName evidence="7">Protein-beta-aspartate methyltransferase</fullName>
        <shortName evidence="7">PIMT</shortName>
    </alternativeName>
</protein>
<comment type="catalytic activity">
    <reaction evidence="7">
        <text>[protein]-L-isoaspartate + S-adenosyl-L-methionine = [protein]-L-isoaspartate alpha-methyl ester + S-adenosyl-L-homocysteine</text>
        <dbReference type="Rhea" id="RHEA:12705"/>
        <dbReference type="Rhea" id="RHEA-COMP:12143"/>
        <dbReference type="Rhea" id="RHEA-COMP:12144"/>
        <dbReference type="ChEBI" id="CHEBI:57856"/>
        <dbReference type="ChEBI" id="CHEBI:59789"/>
        <dbReference type="ChEBI" id="CHEBI:90596"/>
        <dbReference type="ChEBI" id="CHEBI:90598"/>
        <dbReference type="EC" id="2.1.1.77"/>
    </reaction>
</comment>
<gene>
    <name evidence="7" type="primary">pcm</name>
    <name evidence="9" type="ORF">E3J48_01760</name>
</gene>
<dbReference type="GO" id="GO:0032259">
    <property type="term" value="P:methylation"/>
    <property type="evidence" value="ECO:0007669"/>
    <property type="project" value="UniProtKB-KW"/>
</dbReference>
<dbReference type="HAMAP" id="MF_00090">
    <property type="entry name" value="PIMT"/>
    <property type="match status" value="1"/>
</dbReference>